<feature type="domain" description="Sulfotransferase" evidence="3">
    <location>
        <begin position="234"/>
        <end position="447"/>
    </location>
</feature>
<evidence type="ECO:0000256" key="2">
    <source>
        <dbReference type="ARBA" id="ARBA00022679"/>
    </source>
</evidence>
<gene>
    <name evidence="4" type="ORF">DGAL_LOCUS7695</name>
</gene>
<feature type="domain" description="Sulfotransferase" evidence="3">
    <location>
        <begin position="74"/>
        <end position="167"/>
    </location>
</feature>
<evidence type="ECO:0000313" key="5">
    <source>
        <dbReference type="Proteomes" id="UP000789390"/>
    </source>
</evidence>
<dbReference type="AlphaFoldDB" id="A0A8J2RNC1"/>
<evidence type="ECO:0000259" key="3">
    <source>
        <dbReference type="Pfam" id="PF00685"/>
    </source>
</evidence>
<organism evidence="4 5">
    <name type="scientific">Daphnia galeata</name>
    <dbReference type="NCBI Taxonomy" id="27404"/>
    <lineage>
        <taxon>Eukaryota</taxon>
        <taxon>Metazoa</taxon>
        <taxon>Ecdysozoa</taxon>
        <taxon>Arthropoda</taxon>
        <taxon>Crustacea</taxon>
        <taxon>Branchiopoda</taxon>
        <taxon>Diplostraca</taxon>
        <taxon>Cladocera</taxon>
        <taxon>Anomopoda</taxon>
        <taxon>Daphniidae</taxon>
        <taxon>Daphnia</taxon>
    </lineage>
</organism>
<sequence length="469" mass="53891">MAGVGVEVYKRRPLNKSAHRVQFQAIAQSKLGPFANHFSHYADGFARSEPGGFVISQEFGRYAHEFFYFQPREDDVWILTFPKGGTTWTQELVWMVVNNCNIDVAQKNPLFIRSPFLEASRIASLRTAPPEVHVMVPKVDVIERIPSPRVIKSHLPFSLLHPQLLDTSKDMREGVIQISKFLNKKLTEKQLTDICQHLNLDNLTRNEFINYEKLAKGIGLSEIPETDQRSLLRTTWTQEMVWMLINDYDAELARQKSLTVRAPFFDRFDKLESAPPQMNELMPSVEAIDKMPSPRVIKSHLPFPLLPSNLLDTCKSFSHCLTADRSAGSPCDGAKSGRHRKDSVASSHQKSFAFQFTASSASRYLKIYYSPYFPHLLDAWSKRNHHNMLFLFYEDLRKDMREGVIKISKFLNKQLTAKQLTDICQHLNLDNLTRNEFINYEKMAKGIGPSVIPEPDQRSLLRTYKDAIN</sequence>
<proteinExistence type="inferred from homology"/>
<dbReference type="PANTHER" id="PTHR11783">
    <property type="entry name" value="SULFOTRANSFERASE SULT"/>
    <property type="match status" value="1"/>
</dbReference>
<dbReference type="Gene3D" id="3.40.50.300">
    <property type="entry name" value="P-loop containing nucleotide triphosphate hydrolases"/>
    <property type="match status" value="2"/>
</dbReference>
<feature type="domain" description="Sulfotransferase" evidence="3">
    <location>
        <begin position="168"/>
        <end position="221"/>
    </location>
</feature>
<dbReference type="InterPro" id="IPR000863">
    <property type="entry name" value="Sulfotransferase_dom"/>
</dbReference>
<name>A0A8J2RNC1_9CRUS</name>
<evidence type="ECO:0000313" key="4">
    <source>
        <dbReference type="EMBL" id="CAH0104770.1"/>
    </source>
</evidence>
<protein>
    <recommendedName>
        <fullName evidence="3">Sulfotransferase domain-containing protein</fullName>
    </recommendedName>
</protein>
<keyword evidence="5" id="KW-1185">Reference proteome</keyword>
<dbReference type="Pfam" id="PF00685">
    <property type="entry name" value="Sulfotransfer_1"/>
    <property type="match status" value="3"/>
</dbReference>
<dbReference type="SUPFAM" id="SSF52540">
    <property type="entry name" value="P-loop containing nucleoside triphosphate hydrolases"/>
    <property type="match status" value="2"/>
</dbReference>
<dbReference type="GO" id="GO:0008146">
    <property type="term" value="F:sulfotransferase activity"/>
    <property type="evidence" value="ECO:0007669"/>
    <property type="project" value="InterPro"/>
</dbReference>
<reference evidence="4" key="1">
    <citation type="submission" date="2021-11" db="EMBL/GenBank/DDBJ databases">
        <authorList>
            <person name="Schell T."/>
        </authorList>
    </citation>
    <scope>NUCLEOTIDE SEQUENCE</scope>
    <source>
        <strain evidence="4">M5</strain>
    </source>
</reference>
<dbReference type="InterPro" id="IPR027417">
    <property type="entry name" value="P-loop_NTPase"/>
</dbReference>
<comment type="caution">
    <text evidence="4">The sequence shown here is derived from an EMBL/GenBank/DDBJ whole genome shotgun (WGS) entry which is preliminary data.</text>
</comment>
<dbReference type="OrthoDB" id="6504732at2759"/>
<accession>A0A8J2RNC1</accession>
<dbReference type="Proteomes" id="UP000789390">
    <property type="component" value="Unassembled WGS sequence"/>
</dbReference>
<dbReference type="EMBL" id="CAKKLH010000156">
    <property type="protein sequence ID" value="CAH0104770.1"/>
    <property type="molecule type" value="Genomic_DNA"/>
</dbReference>
<evidence type="ECO:0000256" key="1">
    <source>
        <dbReference type="ARBA" id="ARBA00005771"/>
    </source>
</evidence>
<comment type="similarity">
    <text evidence="1">Belongs to the sulfotransferase 1 family.</text>
</comment>
<keyword evidence="2" id="KW-0808">Transferase</keyword>